<sequence length="99" mass="11428">MTIRSKKDTQNEERMTSDPRRTMAYVIVRHLTTPTTMTVYIHLHGGLKVDVHSMSGRRLLHTHVQWARDVQRDVPKRSCDDDGTSYPRMPFLCSIVFGG</sequence>
<reference evidence="1 2" key="1">
    <citation type="submission" date="2019-05" db="EMBL/GenBank/DDBJ databases">
        <title>Another draft genome of Portunus trituberculatus and its Hox gene families provides insights of decapod evolution.</title>
        <authorList>
            <person name="Jeong J.-H."/>
            <person name="Song I."/>
            <person name="Kim S."/>
            <person name="Choi T."/>
            <person name="Kim D."/>
            <person name="Ryu S."/>
            <person name="Kim W."/>
        </authorList>
    </citation>
    <scope>NUCLEOTIDE SEQUENCE [LARGE SCALE GENOMIC DNA]</scope>
    <source>
        <tissue evidence="1">Muscle</tissue>
    </source>
</reference>
<dbReference type="Proteomes" id="UP000324222">
    <property type="component" value="Unassembled WGS sequence"/>
</dbReference>
<gene>
    <name evidence="1" type="ORF">E2C01_062007</name>
</gene>
<name>A0A5B7H6S4_PORTR</name>
<dbReference type="AlphaFoldDB" id="A0A5B7H6S4"/>
<accession>A0A5B7H6S4</accession>
<evidence type="ECO:0000313" key="1">
    <source>
        <dbReference type="EMBL" id="MPC67820.1"/>
    </source>
</evidence>
<comment type="caution">
    <text evidence="1">The sequence shown here is derived from an EMBL/GenBank/DDBJ whole genome shotgun (WGS) entry which is preliminary data.</text>
</comment>
<protein>
    <submittedName>
        <fullName evidence="1">Uncharacterized protein</fullName>
    </submittedName>
</protein>
<proteinExistence type="predicted"/>
<organism evidence="1 2">
    <name type="scientific">Portunus trituberculatus</name>
    <name type="common">Swimming crab</name>
    <name type="synonym">Neptunus trituberculatus</name>
    <dbReference type="NCBI Taxonomy" id="210409"/>
    <lineage>
        <taxon>Eukaryota</taxon>
        <taxon>Metazoa</taxon>
        <taxon>Ecdysozoa</taxon>
        <taxon>Arthropoda</taxon>
        <taxon>Crustacea</taxon>
        <taxon>Multicrustacea</taxon>
        <taxon>Malacostraca</taxon>
        <taxon>Eumalacostraca</taxon>
        <taxon>Eucarida</taxon>
        <taxon>Decapoda</taxon>
        <taxon>Pleocyemata</taxon>
        <taxon>Brachyura</taxon>
        <taxon>Eubrachyura</taxon>
        <taxon>Portunoidea</taxon>
        <taxon>Portunidae</taxon>
        <taxon>Portuninae</taxon>
        <taxon>Portunus</taxon>
    </lineage>
</organism>
<dbReference type="EMBL" id="VSRR010026819">
    <property type="protein sequence ID" value="MPC67820.1"/>
    <property type="molecule type" value="Genomic_DNA"/>
</dbReference>
<evidence type="ECO:0000313" key="2">
    <source>
        <dbReference type="Proteomes" id="UP000324222"/>
    </source>
</evidence>
<keyword evidence="2" id="KW-1185">Reference proteome</keyword>